<name>A0A517MUF9_9BACT</name>
<keyword evidence="4" id="KW-1185">Reference proteome</keyword>
<evidence type="ECO:0000313" key="3">
    <source>
        <dbReference type="EMBL" id="QDS98524.1"/>
    </source>
</evidence>
<dbReference type="Proteomes" id="UP000319852">
    <property type="component" value="Chromosome"/>
</dbReference>
<protein>
    <recommendedName>
        <fullName evidence="2">Amine oxidase domain-containing protein</fullName>
    </recommendedName>
</protein>
<dbReference type="RefSeq" id="WP_391483912.1">
    <property type="nucleotide sequence ID" value="NZ_CP036263.1"/>
</dbReference>
<organism evidence="3 4">
    <name type="scientific">Adhaeretor mobilis</name>
    <dbReference type="NCBI Taxonomy" id="1930276"/>
    <lineage>
        <taxon>Bacteria</taxon>
        <taxon>Pseudomonadati</taxon>
        <taxon>Planctomycetota</taxon>
        <taxon>Planctomycetia</taxon>
        <taxon>Pirellulales</taxon>
        <taxon>Lacipirellulaceae</taxon>
        <taxon>Adhaeretor</taxon>
    </lineage>
</organism>
<dbReference type="InterPro" id="IPR036188">
    <property type="entry name" value="FAD/NAD-bd_sf"/>
</dbReference>
<evidence type="ECO:0000256" key="1">
    <source>
        <dbReference type="ARBA" id="ARBA00006046"/>
    </source>
</evidence>
<dbReference type="SUPFAM" id="SSF51905">
    <property type="entry name" value="FAD/NAD(P)-binding domain"/>
    <property type="match status" value="1"/>
</dbReference>
<dbReference type="PANTHER" id="PTHR43734">
    <property type="entry name" value="PHYTOENE DESATURASE"/>
    <property type="match status" value="1"/>
</dbReference>
<dbReference type="AlphaFoldDB" id="A0A517MUF9"/>
<comment type="similarity">
    <text evidence="1">Belongs to the carotenoid/retinoid oxidoreductase family.</text>
</comment>
<dbReference type="Pfam" id="PF01593">
    <property type="entry name" value="Amino_oxidase"/>
    <property type="match status" value="1"/>
</dbReference>
<reference evidence="3 4" key="1">
    <citation type="submission" date="2019-02" db="EMBL/GenBank/DDBJ databases">
        <title>Deep-cultivation of Planctomycetes and their phenomic and genomic characterization uncovers novel biology.</title>
        <authorList>
            <person name="Wiegand S."/>
            <person name="Jogler M."/>
            <person name="Boedeker C."/>
            <person name="Pinto D."/>
            <person name="Vollmers J."/>
            <person name="Rivas-Marin E."/>
            <person name="Kohn T."/>
            <person name="Peeters S.H."/>
            <person name="Heuer A."/>
            <person name="Rast P."/>
            <person name="Oberbeckmann S."/>
            <person name="Bunk B."/>
            <person name="Jeske O."/>
            <person name="Meyerdierks A."/>
            <person name="Storesund J.E."/>
            <person name="Kallscheuer N."/>
            <person name="Luecker S."/>
            <person name="Lage O.M."/>
            <person name="Pohl T."/>
            <person name="Merkel B.J."/>
            <person name="Hornburger P."/>
            <person name="Mueller R.-W."/>
            <person name="Bruemmer F."/>
            <person name="Labrenz M."/>
            <person name="Spormann A.M."/>
            <person name="Op den Camp H."/>
            <person name="Overmann J."/>
            <person name="Amann R."/>
            <person name="Jetten M.S.M."/>
            <person name="Mascher T."/>
            <person name="Medema M.H."/>
            <person name="Devos D.P."/>
            <person name="Kaster A.-K."/>
            <person name="Ovreas L."/>
            <person name="Rohde M."/>
            <person name="Galperin M.Y."/>
            <person name="Jogler C."/>
        </authorList>
    </citation>
    <scope>NUCLEOTIDE SEQUENCE [LARGE SCALE GENOMIC DNA]</scope>
    <source>
        <strain evidence="3 4">HG15A2</strain>
    </source>
</reference>
<dbReference type="Gene3D" id="3.50.50.60">
    <property type="entry name" value="FAD/NAD(P)-binding domain"/>
    <property type="match status" value="2"/>
</dbReference>
<dbReference type="PANTHER" id="PTHR43734:SF3">
    <property type="entry name" value="B-CAROTENE KETOLASE"/>
    <property type="match status" value="1"/>
</dbReference>
<dbReference type="EMBL" id="CP036263">
    <property type="protein sequence ID" value="QDS98524.1"/>
    <property type="molecule type" value="Genomic_DNA"/>
</dbReference>
<proteinExistence type="inferred from homology"/>
<evidence type="ECO:0000259" key="2">
    <source>
        <dbReference type="Pfam" id="PF01593"/>
    </source>
</evidence>
<gene>
    <name evidence="3" type="ORF">HG15A2_18050</name>
</gene>
<feature type="domain" description="Amine oxidase" evidence="2">
    <location>
        <begin position="54"/>
        <end position="445"/>
    </location>
</feature>
<evidence type="ECO:0000313" key="4">
    <source>
        <dbReference type="Proteomes" id="UP000319852"/>
    </source>
</evidence>
<dbReference type="GO" id="GO:0016491">
    <property type="term" value="F:oxidoreductase activity"/>
    <property type="evidence" value="ECO:0007669"/>
    <property type="project" value="InterPro"/>
</dbReference>
<sequence>MTAPSPDVSRWSIVEGLKHYLKCNEFSYLEASMPRDFLKDAKDRYDVVVIGSGLAGLTSANILARQGRSVLLLEQHYKLGGMATWFKRPGGHIFDISLHGFPFGMVKSCRRYWTKEIAESIVQLDGVRFDNPMFSLWTSFTREDFTKQLIEKFKLEPQVVDAFFDTARGMNFYDDQQMTTGELFEKFFPGREDVIRLLMEPITYANGSTLEDPAISYGIVFSNFMSKGVFTFQGGTDKLIGQMEAELKHNGVDICINSNVQKIDVERGKVTSVEVNDKTIHCDAIVSNANVRQTIFDLVGEEKFDGNFIDDAKAVRLNNSSTQVYMALEEEDRLDVNELGDLLFSSEAPYFRTEALLSRDVTSRTYSFYYPKTRPHKKPRCLIVSSTNAKFEDWAPLPEVDYEASKQDLCETTLDALDKYVPNVRERVVHVEASTPRSFKHYTNHPAGASFGTKFEGLAVSRALPKQITGLYHAGSVGIIMSGWLGAMNYGVIVANEVDSQLMTNSSASTAGFEKSVAEDVAS</sequence>
<accession>A0A517MUF9</accession>
<dbReference type="KEGG" id="amob:HG15A2_18050"/>
<dbReference type="InterPro" id="IPR002937">
    <property type="entry name" value="Amino_oxidase"/>
</dbReference>